<feature type="region of interest" description="Disordered" evidence="1">
    <location>
        <begin position="17"/>
        <end position="47"/>
    </location>
</feature>
<dbReference type="InterPro" id="IPR029058">
    <property type="entry name" value="AB_hydrolase_fold"/>
</dbReference>
<evidence type="ECO:0000256" key="1">
    <source>
        <dbReference type="SAM" id="MobiDB-lite"/>
    </source>
</evidence>
<accession>A0A0N9HZY8</accession>
<dbReference type="Gene3D" id="3.40.50.1820">
    <property type="entry name" value="alpha/beta hydrolase"/>
    <property type="match status" value="1"/>
</dbReference>
<proteinExistence type="predicted"/>
<evidence type="ECO:0000313" key="2">
    <source>
        <dbReference type="EMBL" id="ALG12942.1"/>
    </source>
</evidence>
<keyword evidence="3" id="KW-1185">Reference proteome</keyword>
<sequence length="270" mass="28264">MVVGGAALVVAGCSTGNAPQRPAASSAPATSDTATPRRVQSMTTTKFTSTARGREVNVITMAPDGHAPGELPKCVALHGRGGDVNWMVSLGVQKFLTGVVRAGVPPFAVISVDGGQDTYWVDGEPGDDPQRMLLTELGPIQAAFGISMGAFGALRFARSRRADKTDLKAVGAISPALFRDWPTAESKHVFADQAHWEANEPLRHIGEVDRTSLGVWCGASDPFITVAKALANQARPATSSFTPGAHDGAYWSGVLPEVLTFVGRRISGTA</sequence>
<dbReference type="SUPFAM" id="SSF53474">
    <property type="entry name" value="alpha/beta-Hydrolases"/>
    <property type="match status" value="1"/>
</dbReference>
<name>A0A0N9HZY8_9PSEU</name>
<gene>
    <name evidence="2" type="ORF">AOZ06_44245</name>
</gene>
<dbReference type="Proteomes" id="UP000063699">
    <property type="component" value="Chromosome"/>
</dbReference>
<dbReference type="KEGG" id="kphy:AOZ06_44245"/>
<evidence type="ECO:0008006" key="4">
    <source>
        <dbReference type="Google" id="ProtNLM"/>
    </source>
</evidence>
<organism evidence="2 3">
    <name type="scientific">Kibdelosporangium phytohabitans</name>
    <dbReference type="NCBI Taxonomy" id="860235"/>
    <lineage>
        <taxon>Bacteria</taxon>
        <taxon>Bacillati</taxon>
        <taxon>Actinomycetota</taxon>
        <taxon>Actinomycetes</taxon>
        <taxon>Pseudonocardiales</taxon>
        <taxon>Pseudonocardiaceae</taxon>
        <taxon>Kibdelosporangium</taxon>
    </lineage>
</organism>
<evidence type="ECO:0000313" key="3">
    <source>
        <dbReference type="Proteomes" id="UP000063699"/>
    </source>
</evidence>
<feature type="compositionally biased region" description="Low complexity" evidence="1">
    <location>
        <begin position="21"/>
        <end position="38"/>
    </location>
</feature>
<protein>
    <recommendedName>
        <fullName evidence="4">Esterase</fullName>
    </recommendedName>
</protein>
<reference evidence="2 3" key="1">
    <citation type="submission" date="2015-07" db="EMBL/GenBank/DDBJ databases">
        <title>Genome sequencing of Kibdelosporangium phytohabitans.</title>
        <authorList>
            <person name="Qin S."/>
            <person name="Xing K."/>
        </authorList>
    </citation>
    <scope>NUCLEOTIDE SEQUENCE [LARGE SCALE GENOMIC DNA]</scope>
    <source>
        <strain evidence="2 3">KLBMP1111</strain>
    </source>
</reference>
<dbReference type="AlphaFoldDB" id="A0A0N9HZY8"/>
<dbReference type="STRING" id="860235.AOZ06_44245"/>
<dbReference type="EMBL" id="CP012752">
    <property type="protein sequence ID" value="ALG12942.1"/>
    <property type="molecule type" value="Genomic_DNA"/>
</dbReference>